<evidence type="ECO:0000313" key="3">
    <source>
        <dbReference type="Proteomes" id="UP000193642"/>
    </source>
</evidence>
<protein>
    <submittedName>
        <fullName evidence="2">NAD(P)-binding protein</fullName>
    </submittedName>
</protein>
<proteinExistence type="predicted"/>
<evidence type="ECO:0000256" key="1">
    <source>
        <dbReference type="ARBA" id="ARBA00022857"/>
    </source>
</evidence>
<reference evidence="2 3" key="1">
    <citation type="submission" date="2016-07" db="EMBL/GenBank/DDBJ databases">
        <title>Pervasive Adenine N6-methylation of Active Genes in Fungi.</title>
        <authorList>
            <consortium name="DOE Joint Genome Institute"/>
            <person name="Mondo S.J."/>
            <person name="Dannebaum R.O."/>
            <person name="Kuo R.C."/>
            <person name="Labutti K."/>
            <person name="Haridas S."/>
            <person name="Kuo A."/>
            <person name="Salamov A."/>
            <person name="Ahrendt S.R."/>
            <person name="Lipzen A."/>
            <person name="Sullivan W."/>
            <person name="Andreopoulos W.B."/>
            <person name="Clum A."/>
            <person name="Lindquist E."/>
            <person name="Daum C."/>
            <person name="Ramamoorthy G.K."/>
            <person name="Gryganskyi A."/>
            <person name="Culley D."/>
            <person name="Magnuson J.K."/>
            <person name="James T.Y."/>
            <person name="O'Malley M.A."/>
            <person name="Stajich J.E."/>
            <person name="Spatafora J.W."/>
            <person name="Visel A."/>
            <person name="Grigoriev I.V."/>
        </authorList>
    </citation>
    <scope>NUCLEOTIDE SEQUENCE [LARGE SCALE GENOMIC DNA]</scope>
    <source>
        <strain evidence="2 3">JEL800</strain>
    </source>
</reference>
<dbReference type="InterPro" id="IPR020904">
    <property type="entry name" value="Sc_DH/Rdtase_CS"/>
</dbReference>
<name>A0A1Y2B100_9FUNG</name>
<organism evidence="2 3">
    <name type="scientific">Rhizoclosmatium globosum</name>
    <dbReference type="NCBI Taxonomy" id="329046"/>
    <lineage>
        <taxon>Eukaryota</taxon>
        <taxon>Fungi</taxon>
        <taxon>Fungi incertae sedis</taxon>
        <taxon>Chytridiomycota</taxon>
        <taxon>Chytridiomycota incertae sedis</taxon>
        <taxon>Chytridiomycetes</taxon>
        <taxon>Chytridiales</taxon>
        <taxon>Chytriomycetaceae</taxon>
        <taxon>Rhizoclosmatium</taxon>
    </lineage>
</organism>
<dbReference type="PROSITE" id="PS00061">
    <property type="entry name" value="ADH_SHORT"/>
    <property type="match status" value="1"/>
</dbReference>
<dbReference type="AlphaFoldDB" id="A0A1Y2B100"/>
<evidence type="ECO:0000313" key="2">
    <source>
        <dbReference type="EMBL" id="ORY28414.1"/>
    </source>
</evidence>
<dbReference type="InterPro" id="IPR036291">
    <property type="entry name" value="NAD(P)-bd_dom_sf"/>
</dbReference>
<keyword evidence="3" id="KW-1185">Reference proteome</keyword>
<dbReference type="GO" id="GO:0008202">
    <property type="term" value="P:steroid metabolic process"/>
    <property type="evidence" value="ECO:0007669"/>
    <property type="project" value="TreeGrafter"/>
</dbReference>
<dbReference type="Pfam" id="PF00106">
    <property type="entry name" value="adh_short"/>
    <property type="match status" value="1"/>
</dbReference>
<dbReference type="Proteomes" id="UP000193642">
    <property type="component" value="Unassembled WGS sequence"/>
</dbReference>
<gene>
    <name evidence="2" type="ORF">BCR33DRAFT_772871</name>
</gene>
<dbReference type="STRING" id="329046.A0A1Y2B100"/>
<accession>A0A1Y2B100</accession>
<dbReference type="SUPFAM" id="SSF51735">
    <property type="entry name" value="NAD(P)-binding Rossmann-fold domains"/>
    <property type="match status" value="1"/>
</dbReference>
<sequence>MWTWLFGSRLIPQEQYTGKVVVITGCDSGFGYGTALDLVALGFHVAAGCYTETGILDLTSTITTNPSKYSKGKLTALRLDVTSDESVAKFTSQVTAESANNIFAVINNAGISVGLPLEVISMHDHKQVMEVNYFGPLRIIRAFSPFLRRFSLAQKMNNKNKRVYPRFITISSISDRGAPPLLSAYATSKHAVKTLTEIARLELGQFGIQTTVIEPYYAVTPIVVGKSAGHRRKYEEADEEVKNAYFLPPLEEMERGEKAMMTDFMSLKAQDVVDVIVKAVRTAHVENYYLVGFMAHVIVGLYRVLPQWLIDRILLASYKDIGFHANKDKYL</sequence>
<dbReference type="GO" id="GO:0016491">
    <property type="term" value="F:oxidoreductase activity"/>
    <property type="evidence" value="ECO:0007669"/>
    <property type="project" value="TreeGrafter"/>
</dbReference>
<comment type="caution">
    <text evidence="2">The sequence shown here is derived from an EMBL/GenBank/DDBJ whole genome shotgun (WGS) entry which is preliminary data.</text>
</comment>
<dbReference type="PANTHER" id="PTHR43313:SF1">
    <property type="entry name" value="3BETA-HYDROXYSTEROID DEHYDROGENASE DHS-16"/>
    <property type="match status" value="1"/>
</dbReference>
<dbReference type="PRINTS" id="PR00081">
    <property type="entry name" value="GDHRDH"/>
</dbReference>
<dbReference type="Gene3D" id="3.40.50.720">
    <property type="entry name" value="NAD(P)-binding Rossmann-like Domain"/>
    <property type="match status" value="1"/>
</dbReference>
<dbReference type="OrthoDB" id="2102561at2759"/>
<dbReference type="InterPro" id="IPR002347">
    <property type="entry name" value="SDR_fam"/>
</dbReference>
<dbReference type="EMBL" id="MCGO01000095">
    <property type="protein sequence ID" value="ORY28414.1"/>
    <property type="molecule type" value="Genomic_DNA"/>
</dbReference>
<dbReference type="PANTHER" id="PTHR43313">
    <property type="entry name" value="SHORT-CHAIN DEHYDROGENASE/REDUCTASE FAMILY 9C"/>
    <property type="match status" value="1"/>
</dbReference>
<keyword evidence="1" id="KW-0521">NADP</keyword>